<keyword evidence="2 6" id="KW-0597">Phosphoprotein</keyword>
<keyword evidence="6" id="KW-0472">Membrane</keyword>
<dbReference type="EC" id="7.-.-.-" evidence="6"/>
<dbReference type="PANTHER" id="PTHR36118:SF1">
    <property type="entry name" value="ION-TRANSLOCATING OXIDOREDUCTASE COMPLEX SUBUNIT G"/>
    <property type="match status" value="1"/>
</dbReference>
<dbReference type="GO" id="GO:0010181">
    <property type="term" value="F:FMN binding"/>
    <property type="evidence" value="ECO:0007669"/>
    <property type="project" value="InterPro"/>
</dbReference>
<dbReference type="RefSeq" id="WP_155313278.1">
    <property type="nucleotide sequence ID" value="NZ_AP021876.1"/>
</dbReference>
<reference evidence="8 9" key="1">
    <citation type="submission" date="2019-11" db="EMBL/GenBank/DDBJ databases">
        <title>Comparative genomics of hydrocarbon-degrading Desulfosarcina strains.</title>
        <authorList>
            <person name="Watanabe M."/>
            <person name="Kojima H."/>
            <person name="Fukui M."/>
        </authorList>
    </citation>
    <scope>NUCLEOTIDE SEQUENCE [LARGE SCALE GENOMIC DNA]</scope>
    <source>
        <strain evidence="8 9">28bB2T</strain>
    </source>
</reference>
<dbReference type="PANTHER" id="PTHR36118">
    <property type="entry name" value="ION-TRANSLOCATING OXIDOREDUCTASE COMPLEX SUBUNIT G"/>
    <property type="match status" value="1"/>
</dbReference>
<protein>
    <recommendedName>
        <fullName evidence="6">Ion-translocating oxidoreductase complex subunit G</fullName>
        <ecNumber evidence="6">7.-.-.-</ecNumber>
    </recommendedName>
    <alternativeName>
        <fullName evidence="6">Rnf electron transport complex subunit G</fullName>
    </alternativeName>
</protein>
<evidence type="ECO:0000256" key="2">
    <source>
        <dbReference type="ARBA" id="ARBA00022553"/>
    </source>
</evidence>
<comment type="function">
    <text evidence="6">Part of a membrane-bound complex that couples electron transfer with translocation of ions across the membrane.</text>
</comment>
<keyword evidence="4 6" id="KW-0288">FMN</keyword>
<comment type="subunit">
    <text evidence="6">The complex is composed of six subunits: RnfA, RnfB, RnfC, RnfD, RnfE and RnfG.</text>
</comment>
<dbReference type="PIRSF" id="PIRSF006091">
    <property type="entry name" value="E_trnsport_RnfG"/>
    <property type="match status" value="1"/>
</dbReference>
<feature type="modified residue" description="FMN phosphoryl threonine" evidence="6">
    <location>
        <position position="164"/>
    </location>
</feature>
<name>A0A5K7ZZD3_9BACT</name>
<keyword evidence="6" id="KW-1003">Cell membrane</keyword>
<evidence type="ECO:0000256" key="6">
    <source>
        <dbReference type="HAMAP-Rule" id="MF_00479"/>
    </source>
</evidence>
<comment type="subcellular location">
    <subcellularLocation>
        <location evidence="6">Cell membrane</location>
        <topology evidence="6">Single-pass membrane protein</topology>
    </subcellularLocation>
</comment>
<evidence type="ECO:0000256" key="1">
    <source>
        <dbReference type="ARBA" id="ARBA00022448"/>
    </source>
</evidence>
<dbReference type="NCBIfam" id="TIGR01947">
    <property type="entry name" value="rnfG"/>
    <property type="match status" value="1"/>
</dbReference>
<keyword evidence="1 6" id="KW-0813">Transport</keyword>
<evidence type="ECO:0000259" key="7">
    <source>
        <dbReference type="SMART" id="SM00900"/>
    </source>
</evidence>
<dbReference type="KEGG" id="dov:DSCO28_60800"/>
<evidence type="ECO:0000313" key="9">
    <source>
        <dbReference type="Proteomes" id="UP000425960"/>
    </source>
</evidence>
<evidence type="ECO:0000256" key="4">
    <source>
        <dbReference type="ARBA" id="ARBA00022643"/>
    </source>
</evidence>
<dbReference type="GO" id="GO:0009055">
    <property type="term" value="F:electron transfer activity"/>
    <property type="evidence" value="ECO:0007669"/>
    <property type="project" value="InterPro"/>
</dbReference>
<organism evidence="8 9">
    <name type="scientific">Desulfosarcina ovata subsp. sediminis</name>
    <dbReference type="NCBI Taxonomy" id="885957"/>
    <lineage>
        <taxon>Bacteria</taxon>
        <taxon>Pseudomonadati</taxon>
        <taxon>Thermodesulfobacteriota</taxon>
        <taxon>Desulfobacteria</taxon>
        <taxon>Desulfobacterales</taxon>
        <taxon>Desulfosarcinaceae</taxon>
        <taxon>Desulfosarcina</taxon>
    </lineage>
</organism>
<sequence>MGEMIKMVVVLTVLSVISGGGLSWLKGFTEPKIENQVMNLVKGPAIRQILKDAENDPVEDRFKIKDGEEERNVFVGVFGGTADTVVMEASASGFADKVGLVVAINMADETLRGIAVTTHKETPGLGAMAKDDPKFSAQFAGKPIGTPLKVTNDGGSVNALSGATITSRAVCAGVNNAITSYNKLKPQLEEQIKGMGK</sequence>
<dbReference type="GO" id="GO:0022900">
    <property type="term" value="P:electron transport chain"/>
    <property type="evidence" value="ECO:0007669"/>
    <property type="project" value="UniProtKB-UniRule"/>
</dbReference>
<dbReference type="InterPro" id="IPR007329">
    <property type="entry name" value="FMN-bd"/>
</dbReference>
<dbReference type="HAMAP" id="MF_00479">
    <property type="entry name" value="RsxG_RnfG"/>
    <property type="match status" value="1"/>
</dbReference>
<keyword evidence="6" id="KW-1133">Transmembrane helix</keyword>
<dbReference type="InterPro" id="IPR010209">
    <property type="entry name" value="Ion_transpt_RnfG/RsxG"/>
</dbReference>
<keyword evidence="3 6" id="KW-0285">Flavoprotein</keyword>
<dbReference type="NCBIfam" id="NF045876">
    <property type="entry name" value="RnfG_DVU2794"/>
    <property type="match status" value="1"/>
</dbReference>
<accession>A0A5K7ZZD3</accession>
<keyword evidence="6" id="KW-1278">Translocase</keyword>
<keyword evidence="6" id="KW-0812">Transmembrane</keyword>
<evidence type="ECO:0000313" key="8">
    <source>
        <dbReference type="EMBL" id="BBO85514.1"/>
    </source>
</evidence>
<dbReference type="SMART" id="SM00900">
    <property type="entry name" value="FMN_bind"/>
    <property type="match status" value="1"/>
</dbReference>
<feature type="domain" description="FMN-binding" evidence="7">
    <location>
        <begin position="93"/>
        <end position="181"/>
    </location>
</feature>
<comment type="cofactor">
    <cofactor evidence="6">
        <name>FMN</name>
        <dbReference type="ChEBI" id="CHEBI:58210"/>
    </cofactor>
</comment>
<comment type="similarity">
    <text evidence="6">Belongs to the RnfG family.</text>
</comment>
<dbReference type="GO" id="GO:0005886">
    <property type="term" value="C:plasma membrane"/>
    <property type="evidence" value="ECO:0007669"/>
    <property type="project" value="UniProtKB-SubCell"/>
</dbReference>
<proteinExistence type="inferred from homology"/>
<keyword evidence="5 6" id="KW-0249">Electron transport</keyword>
<evidence type="ECO:0000256" key="3">
    <source>
        <dbReference type="ARBA" id="ARBA00022630"/>
    </source>
</evidence>
<dbReference type="AlphaFoldDB" id="A0A5K7ZZD3"/>
<dbReference type="EMBL" id="AP021876">
    <property type="protein sequence ID" value="BBO85514.1"/>
    <property type="molecule type" value="Genomic_DNA"/>
</dbReference>
<dbReference type="Pfam" id="PF04205">
    <property type="entry name" value="FMN_bind"/>
    <property type="match status" value="1"/>
</dbReference>
<evidence type="ECO:0000256" key="5">
    <source>
        <dbReference type="ARBA" id="ARBA00022982"/>
    </source>
</evidence>
<gene>
    <name evidence="6" type="primary">rnfG</name>
    <name evidence="8" type="ORF">DSCO28_60800</name>
</gene>
<dbReference type="Proteomes" id="UP000425960">
    <property type="component" value="Chromosome"/>
</dbReference>